<sequence>GVPLSIVSDRDARFTGNFWKELFKLMGTKLLMSTSHHPETDGQTERINAILEDYLRHSVRSNQANWPKLLDAT</sequence>
<proteinExistence type="predicted"/>
<dbReference type="PANTHER" id="PTHR37984">
    <property type="entry name" value="PROTEIN CBG26694"/>
    <property type="match status" value="1"/>
</dbReference>
<dbReference type="SUPFAM" id="SSF53098">
    <property type="entry name" value="Ribonuclease H-like"/>
    <property type="match status" value="1"/>
</dbReference>
<organism evidence="2 3">
    <name type="scientific">Taxus chinensis</name>
    <name type="common">Chinese yew</name>
    <name type="synonym">Taxus wallichiana var. chinensis</name>
    <dbReference type="NCBI Taxonomy" id="29808"/>
    <lineage>
        <taxon>Eukaryota</taxon>
        <taxon>Viridiplantae</taxon>
        <taxon>Streptophyta</taxon>
        <taxon>Embryophyta</taxon>
        <taxon>Tracheophyta</taxon>
        <taxon>Spermatophyta</taxon>
        <taxon>Pinopsida</taxon>
        <taxon>Pinidae</taxon>
        <taxon>Conifers II</taxon>
        <taxon>Cupressales</taxon>
        <taxon>Taxaceae</taxon>
        <taxon>Taxus</taxon>
    </lineage>
</organism>
<protein>
    <recommendedName>
        <fullName evidence="1">Integrase catalytic domain-containing protein</fullName>
    </recommendedName>
</protein>
<gene>
    <name evidence="2" type="ORF">KI387_002683</name>
</gene>
<dbReference type="InterPro" id="IPR001584">
    <property type="entry name" value="Integrase_cat-core"/>
</dbReference>
<dbReference type="InterPro" id="IPR050951">
    <property type="entry name" value="Retrovirus_Pol_polyprotein"/>
</dbReference>
<dbReference type="AlphaFoldDB" id="A0AA38LQ43"/>
<dbReference type="EMBL" id="JAHRHJ020000001">
    <property type="protein sequence ID" value="KAH9330575.1"/>
    <property type="molecule type" value="Genomic_DNA"/>
</dbReference>
<reference evidence="2 3" key="1">
    <citation type="journal article" date="2021" name="Nat. Plants">
        <title>The Taxus genome provides insights into paclitaxel biosynthesis.</title>
        <authorList>
            <person name="Xiong X."/>
            <person name="Gou J."/>
            <person name="Liao Q."/>
            <person name="Li Y."/>
            <person name="Zhou Q."/>
            <person name="Bi G."/>
            <person name="Li C."/>
            <person name="Du R."/>
            <person name="Wang X."/>
            <person name="Sun T."/>
            <person name="Guo L."/>
            <person name="Liang H."/>
            <person name="Lu P."/>
            <person name="Wu Y."/>
            <person name="Zhang Z."/>
            <person name="Ro D.K."/>
            <person name="Shang Y."/>
            <person name="Huang S."/>
            <person name="Yan J."/>
        </authorList>
    </citation>
    <scope>NUCLEOTIDE SEQUENCE [LARGE SCALE GENOMIC DNA]</scope>
    <source>
        <strain evidence="2">Ta-2019</strain>
    </source>
</reference>
<dbReference type="GO" id="GO:0003676">
    <property type="term" value="F:nucleic acid binding"/>
    <property type="evidence" value="ECO:0007669"/>
    <property type="project" value="InterPro"/>
</dbReference>
<dbReference type="OMA" id="EAYLRCN"/>
<dbReference type="InterPro" id="IPR036397">
    <property type="entry name" value="RNaseH_sf"/>
</dbReference>
<accession>A0AA38LQ43</accession>
<dbReference type="InterPro" id="IPR012337">
    <property type="entry name" value="RNaseH-like_sf"/>
</dbReference>
<feature type="non-terminal residue" evidence="2">
    <location>
        <position position="1"/>
    </location>
</feature>
<dbReference type="Proteomes" id="UP000824469">
    <property type="component" value="Unassembled WGS sequence"/>
</dbReference>
<dbReference type="PANTHER" id="PTHR37984:SF5">
    <property type="entry name" value="PROTEIN NYNRIN-LIKE"/>
    <property type="match status" value="1"/>
</dbReference>
<comment type="caution">
    <text evidence="2">The sequence shown here is derived from an EMBL/GenBank/DDBJ whole genome shotgun (WGS) entry which is preliminary data.</text>
</comment>
<evidence type="ECO:0000313" key="3">
    <source>
        <dbReference type="Proteomes" id="UP000824469"/>
    </source>
</evidence>
<dbReference type="Gene3D" id="3.30.420.10">
    <property type="entry name" value="Ribonuclease H-like superfamily/Ribonuclease H"/>
    <property type="match status" value="1"/>
</dbReference>
<keyword evidence="3" id="KW-1185">Reference proteome</keyword>
<name>A0AA38LQ43_TAXCH</name>
<dbReference type="GO" id="GO:0015074">
    <property type="term" value="P:DNA integration"/>
    <property type="evidence" value="ECO:0007669"/>
    <property type="project" value="InterPro"/>
</dbReference>
<evidence type="ECO:0000313" key="2">
    <source>
        <dbReference type="EMBL" id="KAH9330575.1"/>
    </source>
</evidence>
<dbReference type="PROSITE" id="PS50994">
    <property type="entry name" value="INTEGRASE"/>
    <property type="match status" value="1"/>
</dbReference>
<evidence type="ECO:0000259" key="1">
    <source>
        <dbReference type="PROSITE" id="PS50994"/>
    </source>
</evidence>
<feature type="domain" description="Integrase catalytic" evidence="1">
    <location>
        <begin position="1"/>
        <end position="73"/>
    </location>
</feature>